<dbReference type="InterPro" id="IPR024478">
    <property type="entry name" value="HlyB_4HB_MCP"/>
</dbReference>
<dbReference type="GO" id="GO:0016020">
    <property type="term" value="C:membrane"/>
    <property type="evidence" value="ECO:0007669"/>
    <property type="project" value="UniProtKB-SubCell"/>
</dbReference>
<keyword evidence="10" id="KW-1185">Reference proteome</keyword>
<dbReference type="CDD" id="cd11386">
    <property type="entry name" value="MCP_signal"/>
    <property type="match status" value="1"/>
</dbReference>
<dbReference type="SMART" id="SM00283">
    <property type="entry name" value="MA"/>
    <property type="match status" value="1"/>
</dbReference>
<gene>
    <name evidence="9" type="ORF">ATB98_20195</name>
</gene>
<feature type="domain" description="HAMP" evidence="8">
    <location>
        <begin position="212"/>
        <end position="265"/>
    </location>
</feature>
<dbReference type="GO" id="GO:0004888">
    <property type="term" value="F:transmembrane signaling receptor activity"/>
    <property type="evidence" value="ECO:0007669"/>
    <property type="project" value="InterPro"/>
</dbReference>
<proteinExistence type="inferred from homology"/>
<dbReference type="RefSeq" id="WP_066867969.1">
    <property type="nucleotide sequence ID" value="NZ_LNQB01000036.1"/>
</dbReference>
<sequence length="641" mass="67435">MKRPSVKLSLIGSIAGMVLTTAVISWVSISSLSGIDVKSDEIVDNWMPSVERAKEMDTALSDLRVSFNRHVLAANDQEEHDAEAAIAGEKTRFFKTVEEYATLVRAEDLEEKAELDKIKGVAGQLAEVGGRMVTASASGNDEVAKLVIATEMAPRFAEIAKSIDRIVGINKEGAAAAGAEIQSLLENALKLISILCAAAILAGCGVIAFAVLGIANPITRITGAMRNLASGDSASAIPFAGREDEIGAMAGAVEVFRRNAINNARLEDEASLSRSRQEAERAEVQRRTEREAEELRFASDNLAAGLKRLAGGDLSFQIAEAFAPAFEPLRQDFNQSVRQLGAALSTIAESIGTMDNGTREIASGAQDLAKRTEQQAASLEETAAALDQIVANVGSSTKMTDEARTVATQANQSAAKSAEVVSQAEEAMRRIEDSSQQISNIIGVIDEIAFQTNLLALNAGVEAARAGDAGKGFAVVAQEVRELAQRAAQAAKEIKGLIQNSSAEVESGVKLVRDTGEALNTIGGFIGQINNHMNSIAISAKEQSTGLAEINTAVNSMDQSTQQNAAMVEQSTAAAASLAQEAAKLRDLVARFKLDGARVPRTAGETSKPVASPARALGNKLARAFGGKAATAVAVDEWEEF</sequence>
<evidence type="ECO:0000313" key="9">
    <source>
        <dbReference type="EMBL" id="OAP50372.1"/>
    </source>
</evidence>
<dbReference type="SUPFAM" id="SSF58104">
    <property type="entry name" value="Methyl-accepting chemotaxis protein (MCP) signaling domain"/>
    <property type="match status" value="1"/>
</dbReference>
<feature type="transmembrane region" description="Helical" evidence="6">
    <location>
        <begin position="191"/>
        <end position="215"/>
    </location>
</feature>
<keyword evidence="2" id="KW-0145">Chemotaxis</keyword>
<dbReference type="InterPro" id="IPR051310">
    <property type="entry name" value="MCP_chemotaxis"/>
</dbReference>
<dbReference type="AlphaFoldDB" id="A0A178YRY4"/>
<keyword evidence="6" id="KW-0812">Transmembrane</keyword>
<name>A0A178YRY4_SINSA</name>
<dbReference type="Gene3D" id="1.10.287.950">
    <property type="entry name" value="Methyl-accepting chemotaxis protein"/>
    <property type="match status" value="1"/>
</dbReference>
<dbReference type="InterPro" id="IPR004090">
    <property type="entry name" value="Chemotax_Me-accpt_rcpt"/>
</dbReference>
<keyword evidence="4" id="KW-0807">Transducer</keyword>
<dbReference type="STRING" id="36856.ATB98_20195"/>
<evidence type="ECO:0000313" key="10">
    <source>
        <dbReference type="Proteomes" id="UP000078507"/>
    </source>
</evidence>
<dbReference type="Pfam" id="PF00672">
    <property type="entry name" value="HAMP"/>
    <property type="match status" value="1"/>
</dbReference>
<accession>A0A178YRY4</accession>
<dbReference type="SUPFAM" id="SSF158472">
    <property type="entry name" value="HAMP domain-like"/>
    <property type="match status" value="1"/>
</dbReference>
<dbReference type="Proteomes" id="UP000078507">
    <property type="component" value="Unassembled WGS sequence"/>
</dbReference>
<dbReference type="Pfam" id="PF00015">
    <property type="entry name" value="MCPsignal"/>
    <property type="match status" value="1"/>
</dbReference>
<protein>
    <submittedName>
        <fullName evidence="9">Chemotaxis protein</fullName>
    </submittedName>
</protein>
<evidence type="ECO:0000256" key="3">
    <source>
        <dbReference type="ARBA" id="ARBA00029447"/>
    </source>
</evidence>
<evidence type="ECO:0000256" key="6">
    <source>
        <dbReference type="SAM" id="Phobius"/>
    </source>
</evidence>
<evidence type="ECO:0000256" key="5">
    <source>
        <dbReference type="SAM" id="Coils"/>
    </source>
</evidence>
<evidence type="ECO:0000259" key="7">
    <source>
        <dbReference type="PROSITE" id="PS50111"/>
    </source>
</evidence>
<feature type="transmembrane region" description="Helical" evidence="6">
    <location>
        <begin position="6"/>
        <end position="29"/>
    </location>
</feature>
<keyword evidence="6" id="KW-0472">Membrane</keyword>
<dbReference type="InterPro" id="IPR003660">
    <property type="entry name" value="HAMP_dom"/>
</dbReference>
<comment type="subcellular location">
    <subcellularLocation>
        <location evidence="1">Membrane</location>
    </subcellularLocation>
</comment>
<dbReference type="Pfam" id="PF12729">
    <property type="entry name" value="4HB_MCP_1"/>
    <property type="match status" value="1"/>
</dbReference>
<dbReference type="PROSITE" id="PS50885">
    <property type="entry name" value="HAMP"/>
    <property type="match status" value="2"/>
</dbReference>
<evidence type="ECO:0000256" key="2">
    <source>
        <dbReference type="ARBA" id="ARBA00022500"/>
    </source>
</evidence>
<keyword evidence="6" id="KW-1133">Transmembrane helix</keyword>
<reference evidence="9 10" key="1">
    <citation type="submission" date="2015-11" db="EMBL/GenBank/DDBJ databases">
        <title>Ensifer anhuiense sp. nov., an effective nitrogen fixation bacterium with Glycine soja.</title>
        <authorList>
            <person name="Yan H."/>
            <person name="Chen W."/>
        </authorList>
    </citation>
    <scope>NUCLEOTIDE SEQUENCE [LARGE SCALE GENOMIC DNA]</scope>
    <source>
        <strain evidence="9 10">LMG 7837</strain>
    </source>
</reference>
<dbReference type="PANTHER" id="PTHR43531">
    <property type="entry name" value="PROTEIN ICFG"/>
    <property type="match status" value="1"/>
</dbReference>
<evidence type="ECO:0000256" key="1">
    <source>
        <dbReference type="ARBA" id="ARBA00004370"/>
    </source>
</evidence>
<dbReference type="PANTHER" id="PTHR43531:SF11">
    <property type="entry name" value="METHYL-ACCEPTING CHEMOTAXIS PROTEIN 3"/>
    <property type="match status" value="1"/>
</dbReference>
<feature type="coiled-coil region" evidence="5">
    <location>
        <begin position="362"/>
        <end position="389"/>
    </location>
</feature>
<dbReference type="InterPro" id="IPR004089">
    <property type="entry name" value="MCPsignal_dom"/>
</dbReference>
<organism evidence="9 10">
    <name type="scientific">Sinorhizobium saheli</name>
    <dbReference type="NCBI Taxonomy" id="36856"/>
    <lineage>
        <taxon>Bacteria</taxon>
        <taxon>Pseudomonadati</taxon>
        <taxon>Pseudomonadota</taxon>
        <taxon>Alphaproteobacteria</taxon>
        <taxon>Hyphomicrobiales</taxon>
        <taxon>Rhizobiaceae</taxon>
        <taxon>Sinorhizobium/Ensifer group</taxon>
        <taxon>Sinorhizobium</taxon>
    </lineage>
</organism>
<comment type="caution">
    <text evidence="9">The sequence shown here is derived from an EMBL/GenBank/DDBJ whole genome shotgun (WGS) entry which is preliminary data.</text>
</comment>
<comment type="similarity">
    <text evidence="3">Belongs to the methyl-accepting chemotaxis (MCP) protein family.</text>
</comment>
<dbReference type="FunFam" id="1.10.287.950:FF:000001">
    <property type="entry name" value="Methyl-accepting chemotaxis sensory transducer"/>
    <property type="match status" value="1"/>
</dbReference>
<dbReference type="Gene3D" id="1.10.8.500">
    <property type="entry name" value="HAMP domain in histidine kinase"/>
    <property type="match status" value="1"/>
</dbReference>
<keyword evidence="5" id="KW-0175">Coiled coil</keyword>
<dbReference type="CDD" id="cd06225">
    <property type="entry name" value="HAMP"/>
    <property type="match status" value="1"/>
</dbReference>
<dbReference type="GO" id="GO:0007165">
    <property type="term" value="P:signal transduction"/>
    <property type="evidence" value="ECO:0007669"/>
    <property type="project" value="UniProtKB-KW"/>
</dbReference>
<evidence type="ECO:0000259" key="8">
    <source>
        <dbReference type="PROSITE" id="PS50885"/>
    </source>
</evidence>
<dbReference type="GO" id="GO:0006935">
    <property type="term" value="P:chemotaxis"/>
    <property type="evidence" value="ECO:0007669"/>
    <property type="project" value="UniProtKB-KW"/>
</dbReference>
<dbReference type="EMBL" id="LNQB01000036">
    <property type="protein sequence ID" value="OAP50372.1"/>
    <property type="molecule type" value="Genomic_DNA"/>
</dbReference>
<dbReference type="PRINTS" id="PR00260">
    <property type="entry name" value="CHEMTRNSDUCR"/>
</dbReference>
<evidence type="ECO:0000256" key="4">
    <source>
        <dbReference type="PROSITE-ProRule" id="PRU00284"/>
    </source>
</evidence>
<feature type="domain" description="HAMP" evidence="8">
    <location>
        <begin position="300"/>
        <end position="345"/>
    </location>
</feature>
<feature type="domain" description="Methyl-accepting transducer" evidence="7">
    <location>
        <begin position="350"/>
        <end position="579"/>
    </location>
</feature>
<dbReference type="SMART" id="SM00304">
    <property type="entry name" value="HAMP"/>
    <property type="match status" value="2"/>
</dbReference>
<dbReference type="PROSITE" id="PS50111">
    <property type="entry name" value="CHEMOTAXIS_TRANSDUC_2"/>
    <property type="match status" value="1"/>
</dbReference>